<dbReference type="AlphaFoldDB" id="A0A1S3DRG7"/>
<accession>A0A1S3DRG7</accession>
<dbReference type="Proteomes" id="UP000079169">
    <property type="component" value="Unplaced"/>
</dbReference>
<dbReference type="KEGG" id="dci:103523398"/>
<dbReference type="GO" id="GO:0004672">
    <property type="term" value="F:protein kinase activity"/>
    <property type="evidence" value="ECO:0007669"/>
    <property type="project" value="InterPro"/>
</dbReference>
<dbReference type="PANTHER" id="PTHR24347">
    <property type="entry name" value="SERINE/THREONINE-PROTEIN KINASE"/>
    <property type="match status" value="1"/>
</dbReference>
<dbReference type="InterPro" id="IPR011009">
    <property type="entry name" value="Kinase-like_dom_sf"/>
</dbReference>
<dbReference type="GO" id="GO:0005524">
    <property type="term" value="F:ATP binding"/>
    <property type="evidence" value="ECO:0007669"/>
    <property type="project" value="InterPro"/>
</dbReference>
<organism evidence="2 3">
    <name type="scientific">Diaphorina citri</name>
    <name type="common">Asian citrus psyllid</name>
    <dbReference type="NCBI Taxonomy" id="121845"/>
    <lineage>
        <taxon>Eukaryota</taxon>
        <taxon>Metazoa</taxon>
        <taxon>Ecdysozoa</taxon>
        <taxon>Arthropoda</taxon>
        <taxon>Hexapoda</taxon>
        <taxon>Insecta</taxon>
        <taxon>Pterygota</taxon>
        <taxon>Neoptera</taxon>
        <taxon>Paraneoptera</taxon>
        <taxon>Hemiptera</taxon>
        <taxon>Sternorrhyncha</taxon>
        <taxon>Psylloidea</taxon>
        <taxon>Psyllidae</taxon>
        <taxon>Diaphorininae</taxon>
        <taxon>Diaphorina</taxon>
    </lineage>
</organism>
<dbReference type="RefSeq" id="XP_008486670.2">
    <property type="nucleotide sequence ID" value="XM_008488448.2"/>
</dbReference>
<sequence length="110" mass="12703">MRELQHPRLIQIYDAFESSNVMCVVLELIEGGELFERVIDDDFVLTEKAVAIFMRQICEGVEFIHSKNVLHLDMKVNLRKFPPWPGFEPRTSKLRVSAFDYSATEVGEKG</sequence>
<dbReference type="PROSITE" id="PS50011">
    <property type="entry name" value="PROTEIN_KINASE_DOM"/>
    <property type="match status" value="1"/>
</dbReference>
<dbReference type="Pfam" id="PF00069">
    <property type="entry name" value="Pkinase"/>
    <property type="match status" value="1"/>
</dbReference>
<dbReference type="PaxDb" id="121845-A0A1S3DRG7"/>
<feature type="domain" description="Protein kinase" evidence="1">
    <location>
        <begin position="1"/>
        <end position="110"/>
    </location>
</feature>
<name>A0A1S3DRG7_DIACI</name>
<dbReference type="Gene3D" id="3.30.200.20">
    <property type="entry name" value="Phosphorylase Kinase, domain 1"/>
    <property type="match status" value="1"/>
</dbReference>
<proteinExistence type="predicted"/>
<gene>
    <name evidence="3" type="primary">LOC103523398</name>
</gene>
<keyword evidence="2" id="KW-1185">Reference proteome</keyword>
<dbReference type="STRING" id="121845.A0A1S3DRG7"/>
<evidence type="ECO:0000259" key="1">
    <source>
        <dbReference type="PROSITE" id="PS50011"/>
    </source>
</evidence>
<evidence type="ECO:0000313" key="3">
    <source>
        <dbReference type="RefSeq" id="XP_008486670.2"/>
    </source>
</evidence>
<dbReference type="Gene3D" id="1.10.510.10">
    <property type="entry name" value="Transferase(Phosphotransferase) domain 1"/>
    <property type="match status" value="1"/>
</dbReference>
<protein>
    <submittedName>
        <fullName evidence="3">Myosin light chain kinase family member 4-like</fullName>
    </submittedName>
</protein>
<dbReference type="InterPro" id="IPR000719">
    <property type="entry name" value="Prot_kinase_dom"/>
</dbReference>
<evidence type="ECO:0000313" key="2">
    <source>
        <dbReference type="Proteomes" id="UP000079169"/>
    </source>
</evidence>
<reference evidence="3" key="1">
    <citation type="submission" date="2025-08" db="UniProtKB">
        <authorList>
            <consortium name="RefSeq"/>
        </authorList>
    </citation>
    <scope>IDENTIFICATION</scope>
</reference>
<dbReference type="SUPFAM" id="SSF56112">
    <property type="entry name" value="Protein kinase-like (PK-like)"/>
    <property type="match status" value="1"/>
</dbReference>
<dbReference type="GeneID" id="103523398"/>